<dbReference type="AlphaFoldDB" id="A0A2S8G023"/>
<sequence length="93" mass="10139">MATRIKIVEMTKIPKRASVMAIVDFEEGNLVSGCDDYVRVGSSDIWRITSIGTHPHDLAGPSGRQRLPVGLESRNAECELAVGDVLECIECHS</sequence>
<accession>A0A2S8G023</accession>
<gene>
    <name evidence="1" type="ORF">C5Y83_07575</name>
</gene>
<dbReference type="EMBL" id="PUHY01000005">
    <property type="protein sequence ID" value="PQO37795.1"/>
    <property type="molecule type" value="Genomic_DNA"/>
</dbReference>
<comment type="caution">
    <text evidence="1">The sequence shown here is derived from an EMBL/GenBank/DDBJ whole genome shotgun (WGS) entry which is preliminary data.</text>
</comment>
<reference evidence="1 2" key="1">
    <citation type="submission" date="2018-02" db="EMBL/GenBank/DDBJ databases">
        <title>Comparative genomes isolates from brazilian mangrove.</title>
        <authorList>
            <person name="Araujo J.E."/>
            <person name="Taketani R.G."/>
            <person name="Silva M.C.P."/>
            <person name="Loureco M.V."/>
            <person name="Andreote F.D."/>
        </authorList>
    </citation>
    <scope>NUCLEOTIDE SEQUENCE [LARGE SCALE GENOMIC DNA]</scope>
    <source>
        <strain evidence="1 2">Hex-1 MGV</strain>
    </source>
</reference>
<name>A0A2S8G023_9BACT</name>
<evidence type="ECO:0000313" key="2">
    <source>
        <dbReference type="Proteomes" id="UP000238322"/>
    </source>
</evidence>
<evidence type="ECO:0000313" key="1">
    <source>
        <dbReference type="EMBL" id="PQO37795.1"/>
    </source>
</evidence>
<protein>
    <submittedName>
        <fullName evidence="1">Uncharacterized protein</fullName>
    </submittedName>
</protein>
<organism evidence="1 2">
    <name type="scientific">Blastopirellula marina</name>
    <dbReference type="NCBI Taxonomy" id="124"/>
    <lineage>
        <taxon>Bacteria</taxon>
        <taxon>Pseudomonadati</taxon>
        <taxon>Planctomycetota</taxon>
        <taxon>Planctomycetia</taxon>
        <taxon>Pirellulales</taxon>
        <taxon>Pirellulaceae</taxon>
        <taxon>Blastopirellula</taxon>
    </lineage>
</organism>
<dbReference type="Proteomes" id="UP000238322">
    <property type="component" value="Unassembled WGS sequence"/>
</dbReference>
<proteinExistence type="predicted"/>